<accession>A0A0G1J4W2</accession>
<evidence type="ECO:0000313" key="2">
    <source>
        <dbReference type="Proteomes" id="UP000033901"/>
    </source>
</evidence>
<dbReference type="AlphaFoldDB" id="A0A0G1J4W2"/>
<comment type="caution">
    <text evidence="1">The sequence shown here is derived from an EMBL/GenBank/DDBJ whole genome shotgun (WGS) entry which is preliminary data.</text>
</comment>
<evidence type="ECO:0000313" key="1">
    <source>
        <dbReference type="EMBL" id="KKT66325.1"/>
    </source>
</evidence>
<proteinExistence type="predicted"/>
<organism evidence="1 2">
    <name type="scientific">Candidatus Curtissbacteria bacterium GW2011_GWC1_44_33</name>
    <dbReference type="NCBI Taxonomy" id="1618413"/>
    <lineage>
        <taxon>Bacteria</taxon>
        <taxon>Candidatus Curtissiibacteriota</taxon>
    </lineage>
</organism>
<protein>
    <submittedName>
        <fullName evidence="1">Uncharacterized protein</fullName>
    </submittedName>
</protein>
<dbReference type="Proteomes" id="UP000033901">
    <property type="component" value="Unassembled WGS sequence"/>
</dbReference>
<reference evidence="1 2" key="1">
    <citation type="journal article" date="2015" name="Nature">
        <title>rRNA introns, odd ribosomes, and small enigmatic genomes across a large radiation of phyla.</title>
        <authorList>
            <person name="Brown C.T."/>
            <person name="Hug L.A."/>
            <person name="Thomas B.C."/>
            <person name="Sharon I."/>
            <person name="Castelle C.J."/>
            <person name="Singh A."/>
            <person name="Wilkins M.J."/>
            <person name="Williams K.H."/>
            <person name="Banfield J.F."/>
        </authorList>
    </citation>
    <scope>NUCLEOTIDE SEQUENCE [LARGE SCALE GENOMIC DNA]</scope>
</reference>
<name>A0A0G1J4W2_9BACT</name>
<dbReference type="EMBL" id="LCIZ01000028">
    <property type="protein sequence ID" value="KKT66325.1"/>
    <property type="molecule type" value="Genomic_DNA"/>
</dbReference>
<gene>
    <name evidence="1" type="ORF">UW61_C0028G0002</name>
</gene>
<sequence>MTKSTGATKSDIKALKKDILEMKVEILGELKDMREEFDAHQFSHVRINDELQEHDTRLKSLESSKI</sequence>